<evidence type="ECO:0000313" key="3">
    <source>
        <dbReference type="Proteomes" id="UP001066276"/>
    </source>
</evidence>
<gene>
    <name evidence="2" type="ORF">NDU88_001001</name>
</gene>
<dbReference type="AlphaFoldDB" id="A0AAV7S654"/>
<accession>A0AAV7S654</accession>
<sequence>MERILQEIATVGHRLEAMDFKITNLATDSKSICTDIASFQDSVTELDHRLTDVEGRLNALTDRKQELQFLQNKLTDLEGRSRKDKVRFFGIPERKEGTDIRPLLRDLLSELTGLVFSPTLEFQRAYRIGPPYKDASGKTRLIIVCYLRHKQVHQLLTTACAHCEYTYEGHEICMVVDFCQKLMRNGKHSRSSDLN</sequence>
<feature type="coiled-coil region" evidence="1">
    <location>
        <begin position="43"/>
        <end position="80"/>
    </location>
</feature>
<evidence type="ECO:0000256" key="1">
    <source>
        <dbReference type="SAM" id="Coils"/>
    </source>
</evidence>
<dbReference type="Gene3D" id="1.20.5.340">
    <property type="match status" value="1"/>
</dbReference>
<dbReference type="InterPro" id="IPR004244">
    <property type="entry name" value="Transposase_22"/>
</dbReference>
<keyword evidence="3" id="KW-1185">Reference proteome</keyword>
<name>A0AAV7S654_PLEWA</name>
<dbReference type="PANTHER" id="PTHR11505">
    <property type="entry name" value="L1 TRANSPOSABLE ELEMENT-RELATED"/>
    <property type="match status" value="1"/>
</dbReference>
<dbReference type="Gene3D" id="3.30.70.1820">
    <property type="entry name" value="L1 transposable element, RRM domain"/>
    <property type="match status" value="1"/>
</dbReference>
<dbReference type="EMBL" id="JANPWB010000008">
    <property type="protein sequence ID" value="KAJ1160499.1"/>
    <property type="molecule type" value="Genomic_DNA"/>
</dbReference>
<dbReference type="Proteomes" id="UP001066276">
    <property type="component" value="Chromosome 4_2"/>
</dbReference>
<proteinExistence type="predicted"/>
<reference evidence="2" key="1">
    <citation type="journal article" date="2022" name="bioRxiv">
        <title>Sequencing and chromosome-scale assembly of the giantPleurodeles waltlgenome.</title>
        <authorList>
            <person name="Brown T."/>
            <person name="Elewa A."/>
            <person name="Iarovenko S."/>
            <person name="Subramanian E."/>
            <person name="Araus A.J."/>
            <person name="Petzold A."/>
            <person name="Susuki M."/>
            <person name="Suzuki K.-i.T."/>
            <person name="Hayashi T."/>
            <person name="Toyoda A."/>
            <person name="Oliveira C."/>
            <person name="Osipova E."/>
            <person name="Leigh N.D."/>
            <person name="Simon A."/>
            <person name="Yun M.H."/>
        </authorList>
    </citation>
    <scope>NUCLEOTIDE SEQUENCE</scope>
    <source>
        <strain evidence="2">20211129_DDA</strain>
        <tissue evidence="2">Liver</tissue>
    </source>
</reference>
<comment type="caution">
    <text evidence="2">The sequence shown here is derived from an EMBL/GenBank/DDBJ whole genome shotgun (WGS) entry which is preliminary data.</text>
</comment>
<organism evidence="2 3">
    <name type="scientific">Pleurodeles waltl</name>
    <name type="common">Iberian ribbed newt</name>
    <dbReference type="NCBI Taxonomy" id="8319"/>
    <lineage>
        <taxon>Eukaryota</taxon>
        <taxon>Metazoa</taxon>
        <taxon>Chordata</taxon>
        <taxon>Craniata</taxon>
        <taxon>Vertebrata</taxon>
        <taxon>Euteleostomi</taxon>
        <taxon>Amphibia</taxon>
        <taxon>Batrachia</taxon>
        <taxon>Caudata</taxon>
        <taxon>Salamandroidea</taxon>
        <taxon>Salamandridae</taxon>
        <taxon>Pleurodelinae</taxon>
        <taxon>Pleurodeles</taxon>
    </lineage>
</organism>
<keyword evidence="1" id="KW-0175">Coiled coil</keyword>
<evidence type="ECO:0000313" key="2">
    <source>
        <dbReference type="EMBL" id="KAJ1160499.1"/>
    </source>
</evidence>
<protein>
    <submittedName>
        <fullName evidence="2">Uncharacterized protein</fullName>
    </submittedName>
</protein>